<keyword evidence="11" id="KW-1185">Reference proteome</keyword>
<evidence type="ECO:0000256" key="5">
    <source>
        <dbReference type="ARBA" id="ARBA00022692"/>
    </source>
</evidence>
<dbReference type="Pfam" id="PF02366">
    <property type="entry name" value="PMT"/>
    <property type="match status" value="1"/>
</dbReference>
<keyword evidence="2" id="KW-1003">Cell membrane</keyword>
<feature type="transmembrane region" description="Helical" evidence="8">
    <location>
        <begin position="120"/>
        <end position="137"/>
    </location>
</feature>
<protein>
    <submittedName>
        <fullName evidence="10">Phospholipid carrier-dependent glycosyltransferase</fullName>
    </submittedName>
</protein>
<keyword evidence="5 8" id="KW-0812">Transmembrane</keyword>
<dbReference type="PANTHER" id="PTHR33908:SF11">
    <property type="entry name" value="MEMBRANE PROTEIN"/>
    <property type="match status" value="1"/>
</dbReference>
<evidence type="ECO:0000313" key="11">
    <source>
        <dbReference type="Proteomes" id="UP000305778"/>
    </source>
</evidence>
<evidence type="ECO:0000259" key="9">
    <source>
        <dbReference type="Pfam" id="PF02366"/>
    </source>
</evidence>
<dbReference type="InterPro" id="IPR050297">
    <property type="entry name" value="LipidA_mod_glycosyltrf_83"/>
</dbReference>
<dbReference type="InterPro" id="IPR003342">
    <property type="entry name" value="ArnT-like_N"/>
</dbReference>
<feature type="transmembrane region" description="Helical" evidence="8">
    <location>
        <begin position="191"/>
        <end position="221"/>
    </location>
</feature>
<keyword evidence="6 8" id="KW-1133">Transmembrane helix</keyword>
<accession>A0A4U0SSW8</accession>
<dbReference type="GO" id="GO:0000030">
    <property type="term" value="F:mannosyltransferase activity"/>
    <property type="evidence" value="ECO:0007669"/>
    <property type="project" value="InterPro"/>
</dbReference>
<feature type="domain" description="ArnT-like N-terminal" evidence="9">
    <location>
        <begin position="117"/>
        <end position="253"/>
    </location>
</feature>
<evidence type="ECO:0000313" key="10">
    <source>
        <dbReference type="EMBL" id="TKA13314.1"/>
    </source>
</evidence>
<dbReference type="GO" id="GO:0005886">
    <property type="term" value="C:plasma membrane"/>
    <property type="evidence" value="ECO:0007669"/>
    <property type="project" value="UniProtKB-SubCell"/>
</dbReference>
<feature type="transmembrane region" description="Helical" evidence="8">
    <location>
        <begin position="233"/>
        <end position="255"/>
    </location>
</feature>
<keyword evidence="3" id="KW-0328">Glycosyltransferase</keyword>
<proteinExistence type="predicted"/>
<evidence type="ECO:0000256" key="7">
    <source>
        <dbReference type="ARBA" id="ARBA00023136"/>
    </source>
</evidence>
<dbReference type="GO" id="GO:0009103">
    <property type="term" value="P:lipopolysaccharide biosynthetic process"/>
    <property type="evidence" value="ECO:0007669"/>
    <property type="project" value="UniProtKB-ARBA"/>
</dbReference>
<evidence type="ECO:0000256" key="4">
    <source>
        <dbReference type="ARBA" id="ARBA00022679"/>
    </source>
</evidence>
<feature type="transmembrane region" description="Helical" evidence="8">
    <location>
        <begin position="347"/>
        <end position="367"/>
    </location>
</feature>
<keyword evidence="4 10" id="KW-0808">Transferase</keyword>
<dbReference type="PANTHER" id="PTHR33908">
    <property type="entry name" value="MANNOSYLTRANSFERASE YKCB-RELATED"/>
    <property type="match status" value="1"/>
</dbReference>
<comment type="subcellular location">
    <subcellularLocation>
        <location evidence="1">Cell membrane</location>
        <topology evidence="1">Multi-pass membrane protein</topology>
    </subcellularLocation>
</comment>
<dbReference type="GO" id="GO:0006493">
    <property type="term" value="P:protein O-linked glycosylation"/>
    <property type="evidence" value="ECO:0007669"/>
    <property type="project" value="InterPro"/>
</dbReference>
<organism evidence="10 11">
    <name type="scientific">Actinacidiphila oryziradicis</name>
    <dbReference type="NCBI Taxonomy" id="2571141"/>
    <lineage>
        <taxon>Bacteria</taxon>
        <taxon>Bacillati</taxon>
        <taxon>Actinomycetota</taxon>
        <taxon>Actinomycetes</taxon>
        <taxon>Kitasatosporales</taxon>
        <taxon>Streptomycetaceae</taxon>
        <taxon>Actinacidiphila</taxon>
    </lineage>
</organism>
<feature type="transmembrane region" description="Helical" evidence="8">
    <location>
        <begin position="168"/>
        <end position="185"/>
    </location>
</feature>
<feature type="transmembrane region" description="Helical" evidence="8">
    <location>
        <begin position="37"/>
        <end position="56"/>
    </location>
</feature>
<gene>
    <name evidence="10" type="ORF">FCI23_00910</name>
</gene>
<dbReference type="RefSeq" id="WP_136721474.1">
    <property type="nucleotide sequence ID" value="NZ_SUMC01000001.1"/>
</dbReference>
<sequence length="535" mass="57760">MTIVIEQLVEPDPSRVGPPSAPEPGRLGRFIRAHRDGVIVAVLVVAIVVVQAVNIGNFPTVSDDEGTYLAQAWAVQHGRGLAHYSYWYDHPPLGWLQIAMLSWIPALFDHGTQVVTHARVIMLPVTAVAAALVYVVARRIDLPRWAAALATVIFGLSPLSVTMQREIYLDNFAVVWILAAFVLALSPRRHLWHHVAAGLCAATAVLSKETIIAVIPALIMAMWRGTDRSTRKFAIVGFLAAFSLIGLQYVLYAVLKGELLPGANHNSLIGAIQYQLQRGGSGNILRTGSVSNMTMHWWLVRDPILVYAGIAASSAALFVKRLREIGVAAVILMAVAMRPNGYLPAMYVIQAIPFFALAIAGIADTAVKGIRTVPLPRRLPRLRIGRPNIVAFTAVILAGLVAPQWATGDATADTALSNNNYFAASAWIRTHIKDPGHTRIVVDDALWPDMVGAGFQPGLGAIWFYKVDLDPAVTKTLPHGWRDINYVVSTSIIRQDPNGLPTVRAAMAHSTAVATFGSGDQSVQILRVNGNGGGK</sequence>
<dbReference type="Proteomes" id="UP000305778">
    <property type="component" value="Unassembled WGS sequence"/>
</dbReference>
<comment type="caution">
    <text evidence="10">The sequence shown here is derived from an EMBL/GenBank/DDBJ whole genome shotgun (WGS) entry which is preliminary data.</text>
</comment>
<evidence type="ECO:0000256" key="6">
    <source>
        <dbReference type="ARBA" id="ARBA00022989"/>
    </source>
</evidence>
<feature type="transmembrane region" description="Helical" evidence="8">
    <location>
        <begin position="298"/>
        <end position="318"/>
    </location>
</feature>
<dbReference type="EMBL" id="SUMC01000001">
    <property type="protein sequence ID" value="TKA13314.1"/>
    <property type="molecule type" value="Genomic_DNA"/>
</dbReference>
<evidence type="ECO:0000256" key="3">
    <source>
        <dbReference type="ARBA" id="ARBA00022676"/>
    </source>
</evidence>
<keyword evidence="7 8" id="KW-0472">Membrane</keyword>
<name>A0A4U0SSW8_9ACTN</name>
<dbReference type="OrthoDB" id="3207667at2"/>
<evidence type="ECO:0000256" key="8">
    <source>
        <dbReference type="SAM" id="Phobius"/>
    </source>
</evidence>
<reference evidence="10 11" key="1">
    <citation type="submission" date="2019-04" db="EMBL/GenBank/DDBJ databases">
        <title>Streptomyces oryziradicis sp. nov., a novel actinomycete isolated from rhizosphere soil of rice (Oryza sativa L.).</title>
        <authorList>
            <person name="Li C."/>
        </authorList>
    </citation>
    <scope>NUCLEOTIDE SEQUENCE [LARGE SCALE GENOMIC DNA]</scope>
    <source>
        <strain evidence="10 11">NEAU-C40</strain>
    </source>
</reference>
<evidence type="ECO:0000256" key="1">
    <source>
        <dbReference type="ARBA" id="ARBA00004651"/>
    </source>
</evidence>
<dbReference type="AlphaFoldDB" id="A0A4U0SSW8"/>
<evidence type="ECO:0000256" key="2">
    <source>
        <dbReference type="ARBA" id="ARBA00022475"/>
    </source>
</evidence>
<dbReference type="GO" id="GO:0016763">
    <property type="term" value="F:pentosyltransferase activity"/>
    <property type="evidence" value="ECO:0007669"/>
    <property type="project" value="TreeGrafter"/>
</dbReference>